<gene>
    <name evidence="1" type="ORF">BECKFW1821B_GA0114236_11655</name>
</gene>
<accession>A0A450TNQ3</accession>
<reference evidence="1" key="1">
    <citation type="submission" date="2019-02" db="EMBL/GenBank/DDBJ databases">
        <authorList>
            <person name="Gruber-Vodicka R. H."/>
            <person name="Seah K. B. B."/>
        </authorList>
    </citation>
    <scope>NUCLEOTIDE SEQUENCE</scope>
    <source>
        <strain evidence="1">BECK_BZ106</strain>
    </source>
</reference>
<evidence type="ECO:0000313" key="1">
    <source>
        <dbReference type="EMBL" id="VFJ69456.1"/>
    </source>
</evidence>
<dbReference type="PIRSF" id="PIRSF039032">
    <property type="entry name" value="HigB-2"/>
    <property type="match status" value="1"/>
</dbReference>
<name>A0A450TNQ3_9GAMM</name>
<dbReference type="EMBL" id="CAADFD010000165">
    <property type="protein sequence ID" value="VFJ69456.1"/>
    <property type="molecule type" value="Genomic_DNA"/>
</dbReference>
<protein>
    <submittedName>
        <fullName evidence="1">RelE toxin of RelE / RelB toxin-antitoxin system</fullName>
    </submittedName>
</protein>
<dbReference type="AlphaFoldDB" id="A0A450TNQ3"/>
<proteinExistence type="predicted"/>
<sequence>MQTIVELPEFQRRASALLTEAERRKLIDYLAAHPRSGVILQGTGGVRKLRWAAGGKGKSGGTRVIHYYMNKSIPLFLLTIFGKSEKENLSKSESNELGRLTRLLAKNYGG</sequence>
<dbReference type="InterPro" id="IPR009387">
    <property type="entry name" value="HigB-2"/>
</dbReference>
<organism evidence="1">
    <name type="scientific">Candidatus Kentrum sp. FW</name>
    <dbReference type="NCBI Taxonomy" id="2126338"/>
    <lineage>
        <taxon>Bacteria</taxon>
        <taxon>Pseudomonadati</taxon>
        <taxon>Pseudomonadota</taxon>
        <taxon>Gammaproteobacteria</taxon>
        <taxon>Candidatus Kentrum</taxon>
    </lineage>
</organism>
<dbReference type="Pfam" id="PF06296">
    <property type="entry name" value="RelE"/>
    <property type="match status" value="1"/>
</dbReference>